<comment type="caution">
    <text evidence="5">The sequence shown here is derived from an EMBL/GenBank/DDBJ whole genome shotgun (WGS) entry which is preliminary data.</text>
</comment>
<dbReference type="Gene3D" id="3.90.1150.10">
    <property type="entry name" value="Aspartate Aminotransferase, domain 1"/>
    <property type="match status" value="1"/>
</dbReference>
<dbReference type="InterPro" id="IPR024169">
    <property type="entry name" value="SP_NH2Trfase/AEP_transaminase"/>
</dbReference>
<organism evidence="5 6">
    <name type="scientific">Clostridium faecium</name>
    <dbReference type="NCBI Taxonomy" id="2762223"/>
    <lineage>
        <taxon>Bacteria</taxon>
        <taxon>Bacillati</taxon>
        <taxon>Bacillota</taxon>
        <taxon>Clostridia</taxon>
        <taxon>Eubacteriales</taxon>
        <taxon>Clostridiaceae</taxon>
        <taxon>Clostridium</taxon>
    </lineage>
</organism>
<keyword evidence="6" id="KW-1185">Reference proteome</keyword>
<dbReference type="GO" id="GO:0008483">
    <property type="term" value="F:transaminase activity"/>
    <property type="evidence" value="ECO:0007669"/>
    <property type="project" value="UniProtKB-KW"/>
</dbReference>
<evidence type="ECO:0000256" key="3">
    <source>
        <dbReference type="ARBA" id="ARBA00022898"/>
    </source>
</evidence>
<dbReference type="InterPro" id="IPR015421">
    <property type="entry name" value="PyrdxlP-dep_Trfase_major"/>
</dbReference>
<evidence type="ECO:0000259" key="4">
    <source>
        <dbReference type="Pfam" id="PF00266"/>
    </source>
</evidence>
<dbReference type="Proteomes" id="UP000627166">
    <property type="component" value="Unassembled WGS sequence"/>
</dbReference>
<proteinExistence type="inferred from homology"/>
<comment type="similarity">
    <text evidence="2">Belongs to the class-V pyridoxal-phosphate-dependent aminotransferase family.</text>
</comment>
<feature type="domain" description="Aminotransferase class V" evidence="4">
    <location>
        <begin position="26"/>
        <end position="322"/>
    </location>
</feature>
<dbReference type="Gene3D" id="3.40.640.10">
    <property type="entry name" value="Type I PLP-dependent aspartate aminotransferase-like (Major domain)"/>
    <property type="match status" value="1"/>
</dbReference>
<evidence type="ECO:0000313" key="6">
    <source>
        <dbReference type="Proteomes" id="UP000627166"/>
    </source>
</evidence>
<evidence type="ECO:0000256" key="1">
    <source>
        <dbReference type="ARBA" id="ARBA00001933"/>
    </source>
</evidence>
<dbReference type="InterPro" id="IPR015424">
    <property type="entry name" value="PyrdxlP-dep_Trfase"/>
</dbReference>
<dbReference type="Pfam" id="PF00266">
    <property type="entry name" value="Aminotran_5"/>
    <property type="match status" value="1"/>
</dbReference>
<evidence type="ECO:0000256" key="2">
    <source>
        <dbReference type="ARBA" id="ARBA00009236"/>
    </source>
</evidence>
<keyword evidence="5" id="KW-0032">Aminotransferase</keyword>
<comment type="cofactor">
    <cofactor evidence="1">
        <name>pyridoxal 5'-phosphate</name>
        <dbReference type="ChEBI" id="CHEBI:597326"/>
    </cofactor>
</comment>
<evidence type="ECO:0000313" key="5">
    <source>
        <dbReference type="EMBL" id="MBD8048894.1"/>
    </source>
</evidence>
<reference evidence="5 6" key="1">
    <citation type="submission" date="2020-08" db="EMBL/GenBank/DDBJ databases">
        <title>A Genomic Blueprint of the Chicken Gut Microbiome.</title>
        <authorList>
            <person name="Gilroy R."/>
            <person name="Ravi A."/>
            <person name="Getino M."/>
            <person name="Pursley I."/>
            <person name="Horton D.L."/>
            <person name="Alikhan N.-F."/>
            <person name="Baker D."/>
            <person name="Gharbi K."/>
            <person name="Hall N."/>
            <person name="Watson M."/>
            <person name="Adriaenssens E.M."/>
            <person name="Foster-Nyarko E."/>
            <person name="Jarju S."/>
            <person name="Secka A."/>
            <person name="Antonio M."/>
            <person name="Oren A."/>
            <person name="Chaudhuri R."/>
            <person name="La Ragione R.M."/>
            <person name="Hildebrand F."/>
            <person name="Pallen M.J."/>
        </authorList>
    </citation>
    <scope>NUCLEOTIDE SEQUENCE [LARGE SCALE GENOMIC DNA]</scope>
    <source>
        <strain evidence="5 6">N37</strain>
    </source>
</reference>
<dbReference type="EMBL" id="JACSQB010000188">
    <property type="protein sequence ID" value="MBD8048894.1"/>
    <property type="molecule type" value="Genomic_DNA"/>
</dbReference>
<keyword evidence="3" id="KW-0663">Pyridoxal phosphate</keyword>
<dbReference type="SUPFAM" id="SSF53383">
    <property type="entry name" value="PLP-dependent transferases"/>
    <property type="match status" value="1"/>
</dbReference>
<protein>
    <submittedName>
        <fullName evidence="5">Alanine--glyoxylate aminotransferase family protein</fullName>
    </submittedName>
</protein>
<dbReference type="InterPro" id="IPR015422">
    <property type="entry name" value="PyrdxlP-dep_Trfase_small"/>
</dbReference>
<accession>A0ABR8YYI7</accession>
<sequence>MHKKLFIPGPVEVAQDVLEKMSTPMIGHRSKEASRIQRAISDYMRIIFNTKEEILLSTTSGSGLMEGAVRSCTAKRAAIFSVGAFGNRWYDMAIANGVPADKFEVEWGTATTPEQVDEVLSTGKYDLITVTHNETSTGIMNPLDEISKVVKKYPDVVFCLDTVSSAAGTELKVDEWGVDICITSTQKAIGLPPGMSICTFSKKAIERAKQVPNRGVYLDLLALYEYIQKKDYQYPSTPSLSHMFALEYQLDKIINKEGLENRYKRHIEGAKIVRAWASKYFEILPQEPYMSNTLTNIKNTRNVDIADLNKKLGERGYQISNGYGKLKDKTFRIAHMAETKPEELVELLKVIDEILGLE</sequence>
<gene>
    <name evidence="5" type="ORF">H9637_18000</name>
</gene>
<dbReference type="InterPro" id="IPR000192">
    <property type="entry name" value="Aminotrans_V_dom"/>
</dbReference>
<dbReference type="PIRSF" id="PIRSF000524">
    <property type="entry name" value="SPT"/>
    <property type="match status" value="1"/>
</dbReference>
<dbReference type="PANTHER" id="PTHR21152:SF40">
    <property type="entry name" value="ALANINE--GLYOXYLATE AMINOTRANSFERASE"/>
    <property type="match status" value="1"/>
</dbReference>
<name>A0ABR8YYI7_9CLOT</name>
<dbReference type="PANTHER" id="PTHR21152">
    <property type="entry name" value="AMINOTRANSFERASE CLASS V"/>
    <property type="match status" value="1"/>
</dbReference>
<keyword evidence="5" id="KW-0808">Transferase</keyword>
<dbReference type="RefSeq" id="WP_191741822.1">
    <property type="nucleotide sequence ID" value="NZ_JACSQB010000188.1"/>
</dbReference>